<proteinExistence type="predicted"/>
<dbReference type="OrthoDB" id="4356969at2759"/>
<dbReference type="EMBL" id="EQ962653">
    <property type="protein sequence ID" value="EED21510.1"/>
    <property type="molecule type" value="Genomic_DNA"/>
</dbReference>
<keyword evidence="3" id="KW-1185">Reference proteome</keyword>
<name>B8M246_TALSN</name>
<dbReference type="RefSeq" id="XP_002478473.1">
    <property type="nucleotide sequence ID" value="XM_002478428.1"/>
</dbReference>
<sequence>MRWWTAQSEAVKCLNDDEIRNIRYAMRVSWQERVVQSIETQSTGGSPSGSSEHGICFTIPERTSGCKSLVERTVYNGLHCVSVVVNEKAVAGFTLHWLEVPVLIPNDDNTVNFSALASRFQPKFPVGLRLDCFPYVLEEGLHSARPYLWLGEPVPSFGPDTERATKTGTVWGTDRWGRNRPAQGGHQAYRTDAVCPAAEVKFSHEAPQESECGHGQQDSLGYKT</sequence>
<dbReference type="GeneID" id="8100875"/>
<organism evidence="2 3">
    <name type="scientific">Talaromyces stipitatus (strain ATCC 10500 / CBS 375.48 / QM 6759 / NRRL 1006)</name>
    <name type="common">Penicillium stipitatum</name>
    <dbReference type="NCBI Taxonomy" id="441959"/>
    <lineage>
        <taxon>Eukaryota</taxon>
        <taxon>Fungi</taxon>
        <taxon>Dikarya</taxon>
        <taxon>Ascomycota</taxon>
        <taxon>Pezizomycotina</taxon>
        <taxon>Eurotiomycetes</taxon>
        <taxon>Eurotiomycetidae</taxon>
        <taxon>Eurotiales</taxon>
        <taxon>Trichocomaceae</taxon>
        <taxon>Talaromyces</taxon>
        <taxon>Talaromyces sect. Talaromyces</taxon>
    </lineage>
</organism>
<dbReference type="HOGENOM" id="CLU_1235760_0_0_1"/>
<dbReference type="InParanoid" id="B8M246"/>
<accession>B8M246</accession>
<feature type="region of interest" description="Disordered" evidence="1">
    <location>
        <begin position="205"/>
        <end position="224"/>
    </location>
</feature>
<protein>
    <submittedName>
        <fullName evidence="2">Uncharacterized protein</fullName>
    </submittedName>
</protein>
<dbReference type="AlphaFoldDB" id="B8M246"/>
<dbReference type="Proteomes" id="UP000001745">
    <property type="component" value="Unassembled WGS sequence"/>
</dbReference>
<evidence type="ECO:0000313" key="3">
    <source>
        <dbReference type="Proteomes" id="UP000001745"/>
    </source>
</evidence>
<reference evidence="3" key="1">
    <citation type="journal article" date="2015" name="Genome Announc.">
        <title>Genome sequence of the AIDS-associated pathogen Penicillium marneffei (ATCC18224) and its near taxonomic relative Talaromyces stipitatus (ATCC10500).</title>
        <authorList>
            <person name="Nierman W.C."/>
            <person name="Fedorova-Abrams N.D."/>
            <person name="Andrianopoulos A."/>
        </authorList>
    </citation>
    <scope>NUCLEOTIDE SEQUENCE [LARGE SCALE GENOMIC DNA]</scope>
    <source>
        <strain evidence="3">ATCC 10500 / CBS 375.48 / QM 6759 / NRRL 1006</strain>
    </source>
</reference>
<dbReference type="PhylomeDB" id="B8M246"/>
<dbReference type="VEuPathDB" id="FungiDB:TSTA_087460"/>
<evidence type="ECO:0000256" key="1">
    <source>
        <dbReference type="SAM" id="MobiDB-lite"/>
    </source>
</evidence>
<evidence type="ECO:0000313" key="2">
    <source>
        <dbReference type="EMBL" id="EED21510.1"/>
    </source>
</evidence>
<gene>
    <name evidence="2" type="ORF">TSTA_087460</name>
</gene>